<dbReference type="EMBL" id="CP132942">
    <property type="protein sequence ID" value="XCB34436.1"/>
    <property type="molecule type" value="Genomic_DNA"/>
</dbReference>
<accession>A0AAU7ZTZ0</accession>
<organism evidence="1">
    <name type="scientific">Tunturiibacter psychrotolerans</name>
    <dbReference type="NCBI Taxonomy" id="3069686"/>
    <lineage>
        <taxon>Bacteria</taxon>
        <taxon>Pseudomonadati</taxon>
        <taxon>Acidobacteriota</taxon>
        <taxon>Terriglobia</taxon>
        <taxon>Terriglobales</taxon>
        <taxon>Acidobacteriaceae</taxon>
        <taxon>Tunturiibacter</taxon>
    </lineage>
</organism>
<dbReference type="SUPFAM" id="SSF53613">
    <property type="entry name" value="Ribokinase-like"/>
    <property type="match status" value="1"/>
</dbReference>
<evidence type="ECO:0000313" key="1">
    <source>
        <dbReference type="EMBL" id="XCB34436.1"/>
    </source>
</evidence>
<gene>
    <name evidence="1" type="ORF">RBB77_05980</name>
</gene>
<dbReference type="AlphaFoldDB" id="A0AAU7ZTZ0"/>
<dbReference type="KEGG" id="tpsc:RBB77_05980"/>
<name>A0AAU7ZTZ0_9BACT</name>
<sequence>MGEIALTRLGESGVDLSHITSRGDVGTRVTGLLPHGQRRHILTYLGAIAAITVADLDLAYLTSSRHFHFSSLFPADRSSTRLARAL</sequence>
<dbReference type="Gene3D" id="3.40.1190.30">
    <property type="match status" value="1"/>
</dbReference>
<reference evidence="1" key="1">
    <citation type="submission" date="2023-08" db="EMBL/GenBank/DDBJ databases">
        <authorList>
            <person name="Messyasz A."/>
            <person name="Mannisto M.K."/>
            <person name="Kerkhof L.J."/>
            <person name="Haggblom M."/>
        </authorList>
    </citation>
    <scope>NUCLEOTIDE SEQUENCE</scope>
    <source>
        <strain evidence="1">X5P6</strain>
    </source>
</reference>
<reference evidence="1" key="2">
    <citation type="journal article" date="2024" name="Environ. Microbiol.">
        <title>Genome analysis and description of Tunturibacter gen. nov. expands the diversity of Terriglobia in tundra soils.</title>
        <authorList>
            <person name="Messyasz A."/>
            <person name="Mannisto M.K."/>
            <person name="Kerkhof L.J."/>
            <person name="Haggblom M.M."/>
        </authorList>
    </citation>
    <scope>NUCLEOTIDE SEQUENCE</scope>
    <source>
        <strain evidence="1">X5P6</strain>
    </source>
</reference>
<dbReference type="GO" id="GO:0003824">
    <property type="term" value="F:catalytic activity"/>
    <property type="evidence" value="ECO:0007669"/>
    <property type="project" value="UniProtKB-ARBA"/>
</dbReference>
<protein>
    <submittedName>
        <fullName evidence="1">Uncharacterized protein</fullName>
    </submittedName>
</protein>
<dbReference type="InterPro" id="IPR029056">
    <property type="entry name" value="Ribokinase-like"/>
</dbReference>
<proteinExistence type="predicted"/>